<accession>A0A9K3GZH6</accession>
<keyword evidence="3" id="KW-1185">Reference proteome</keyword>
<organism evidence="2 3">
    <name type="scientific">Helianthus annuus</name>
    <name type="common">Common sunflower</name>
    <dbReference type="NCBI Taxonomy" id="4232"/>
    <lineage>
        <taxon>Eukaryota</taxon>
        <taxon>Viridiplantae</taxon>
        <taxon>Streptophyta</taxon>
        <taxon>Embryophyta</taxon>
        <taxon>Tracheophyta</taxon>
        <taxon>Spermatophyta</taxon>
        <taxon>Magnoliopsida</taxon>
        <taxon>eudicotyledons</taxon>
        <taxon>Gunneridae</taxon>
        <taxon>Pentapetalae</taxon>
        <taxon>asterids</taxon>
        <taxon>campanulids</taxon>
        <taxon>Asterales</taxon>
        <taxon>Asteraceae</taxon>
        <taxon>Asteroideae</taxon>
        <taxon>Heliantheae alliance</taxon>
        <taxon>Heliantheae</taxon>
        <taxon>Helianthus</taxon>
    </lineage>
</organism>
<dbReference type="Proteomes" id="UP000215914">
    <property type="component" value="Unassembled WGS sequence"/>
</dbReference>
<comment type="caution">
    <text evidence="2">The sequence shown here is derived from an EMBL/GenBank/DDBJ whole genome shotgun (WGS) entry which is preliminary data.</text>
</comment>
<feature type="compositionally biased region" description="Low complexity" evidence="1">
    <location>
        <begin position="78"/>
        <end position="102"/>
    </location>
</feature>
<dbReference type="AlphaFoldDB" id="A0A9K3GZH6"/>
<evidence type="ECO:0000313" key="3">
    <source>
        <dbReference type="Proteomes" id="UP000215914"/>
    </source>
</evidence>
<proteinExistence type="predicted"/>
<reference evidence="2" key="1">
    <citation type="journal article" date="2017" name="Nature">
        <title>The sunflower genome provides insights into oil metabolism, flowering and Asterid evolution.</title>
        <authorList>
            <person name="Badouin H."/>
            <person name="Gouzy J."/>
            <person name="Grassa C.J."/>
            <person name="Murat F."/>
            <person name="Staton S.E."/>
            <person name="Cottret L."/>
            <person name="Lelandais-Briere C."/>
            <person name="Owens G.L."/>
            <person name="Carrere S."/>
            <person name="Mayjonade B."/>
            <person name="Legrand L."/>
            <person name="Gill N."/>
            <person name="Kane N.C."/>
            <person name="Bowers J.E."/>
            <person name="Hubner S."/>
            <person name="Bellec A."/>
            <person name="Berard A."/>
            <person name="Berges H."/>
            <person name="Blanchet N."/>
            <person name="Boniface M.C."/>
            <person name="Brunel D."/>
            <person name="Catrice O."/>
            <person name="Chaidir N."/>
            <person name="Claudel C."/>
            <person name="Donnadieu C."/>
            <person name="Faraut T."/>
            <person name="Fievet G."/>
            <person name="Helmstetter N."/>
            <person name="King M."/>
            <person name="Knapp S.J."/>
            <person name="Lai Z."/>
            <person name="Le Paslier M.C."/>
            <person name="Lippi Y."/>
            <person name="Lorenzon L."/>
            <person name="Mandel J.R."/>
            <person name="Marage G."/>
            <person name="Marchand G."/>
            <person name="Marquand E."/>
            <person name="Bret-Mestries E."/>
            <person name="Morien E."/>
            <person name="Nambeesan S."/>
            <person name="Nguyen T."/>
            <person name="Pegot-Espagnet P."/>
            <person name="Pouilly N."/>
            <person name="Raftis F."/>
            <person name="Sallet E."/>
            <person name="Schiex T."/>
            <person name="Thomas J."/>
            <person name="Vandecasteele C."/>
            <person name="Vares D."/>
            <person name="Vear F."/>
            <person name="Vautrin S."/>
            <person name="Crespi M."/>
            <person name="Mangin B."/>
            <person name="Burke J.M."/>
            <person name="Salse J."/>
            <person name="Munos S."/>
            <person name="Vincourt P."/>
            <person name="Rieseberg L.H."/>
            <person name="Langlade N.B."/>
        </authorList>
    </citation>
    <scope>NUCLEOTIDE SEQUENCE</scope>
    <source>
        <tissue evidence="2">Leaves</tissue>
    </source>
</reference>
<evidence type="ECO:0000256" key="1">
    <source>
        <dbReference type="SAM" id="MobiDB-lite"/>
    </source>
</evidence>
<name>A0A9K3GZH6_HELAN</name>
<dbReference type="Gramene" id="mRNA:HanXRQr2_Chr16g0767871">
    <property type="protein sequence ID" value="mRNA:HanXRQr2_Chr16g0767871"/>
    <property type="gene ID" value="HanXRQr2_Chr16g0767871"/>
</dbReference>
<reference evidence="2" key="2">
    <citation type="submission" date="2020-06" db="EMBL/GenBank/DDBJ databases">
        <title>Helianthus annuus Genome sequencing and assembly Release 2.</title>
        <authorList>
            <person name="Gouzy J."/>
            <person name="Langlade N."/>
            <person name="Munos S."/>
        </authorList>
    </citation>
    <scope>NUCLEOTIDE SEQUENCE</scope>
    <source>
        <tissue evidence="2">Leaves</tissue>
    </source>
</reference>
<sequence length="102" mass="11216">MLMKKLGYLRFPIRCLSPKCKYYISVPEHKSFLPVGSFMSLQEALLEPNACAADKFYCPFADCAVLLDPRPSLTTGVPRTPSSSITKKSISGGSLLKSGARW</sequence>
<evidence type="ECO:0000313" key="2">
    <source>
        <dbReference type="EMBL" id="KAF5761682.1"/>
    </source>
</evidence>
<dbReference type="EMBL" id="MNCJ02000331">
    <property type="protein sequence ID" value="KAF5761682.1"/>
    <property type="molecule type" value="Genomic_DNA"/>
</dbReference>
<feature type="region of interest" description="Disordered" evidence="1">
    <location>
        <begin position="74"/>
        <end position="102"/>
    </location>
</feature>
<protein>
    <submittedName>
        <fullName evidence="2">E3 ubiquitin ligase RBR family</fullName>
    </submittedName>
</protein>
<gene>
    <name evidence="2" type="ORF">HanXRQr2_Chr16g0767871</name>
</gene>